<evidence type="ECO:0000256" key="3">
    <source>
        <dbReference type="PROSITE-ProRule" id="PRU00221"/>
    </source>
</evidence>
<dbReference type="STRING" id="48467.SAMN02745166_04078"/>
<dbReference type="PROSITE" id="PS50082">
    <property type="entry name" value="WD_REPEATS_2"/>
    <property type="match status" value="1"/>
</dbReference>
<protein>
    <submittedName>
        <fullName evidence="5">WD40 repeat</fullName>
    </submittedName>
</protein>
<evidence type="ECO:0000256" key="2">
    <source>
        <dbReference type="ARBA" id="ARBA00022737"/>
    </source>
</evidence>
<feature type="repeat" description="WD" evidence="3">
    <location>
        <begin position="645"/>
        <end position="679"/>
    </location>
</feature>
<reference evidence="6" key="1">
    <citation type="submission" date="2017-02" db="EMBL/GenBank/DDBJ databases">
        <authorList>
            <person name="Varghese N."/>
            <person name="Submissions S."/>
        </authorList>
    </citation>
    <scope>NUCLEOTIDE SEQUENCE [LARGE SCALE GENOMIC DNA]</scope>
    <source>
        <strain evidence="6">ATCC 700200</strain>
    </source>
</reference>
<dbReference type="RefSeq" id="WP_078815235.1">
    <property type="nucleotide sequence ID" value="NZ_FUYE01000017.1"/>
</dbReference>
<dbReference type="PROSITE" id="PS00678">
    <property type="entry name" value="WD_REPEATS_1"/>
    <property type="match status" value="1"/>
</dbReference>
<dbReference type="OrthoDB" id="1492850at2"/>
<organism evidence="5 6">
    <name type="scientific">Prosthecobacter debontii</name>
    <dbReference type="NCBI Taxonomy" id="48467"/>
    <lineage>
        <taxon>Bacteria</taxon>
        <taxon>Pseudomonadati</taxon>
        <taxon>Verrucomicrobiota</taxon>
        <taxon>Verrucomicrobiia</taxon>
        <taxon>Verrucomicrobiales</taxon>
        <taxon>Verrucomicrobiaceae</taxon>
        <taxon>Prosthecobacter</taxon>
    </lineage>
</organism>
<evidence type="ECO:0000313" key="6">
    <source>
        <dbReference type="Proteomes" id="UP000190774"/>
    </source>
</evidence>
<keyword evidence="4" id="KW-0732">Signal</keyword>
<keyword evidence="1 3" id="KW-0853">WD repeat</keyword>
<dbReference type="SMART" id="SM00320">
    <property type="entry name" value="WD40"/>
    <property type="match status" value="5"/>
</dbReference>
<evidence type="ECO:0000256" key="1">
    <source>
        <dbReference type="ARBA" id="ARBA00022574"/>
    </source>
</evidence>
<name>A0A1T4YSD1_9BACT</name>
<dbReference type="Pfam" id="PF00400">
    <property type="entry name" value="WD40"/>
    <property type="match status" value="1"/>
</dbReference>
<evidence type="ECO:0000313" key="5">
    <source>
        <dbReference type="EMBL" id="SKB04652.1"/>
    </source>
</evidence>
<dbReference type="PANTHER" id="PTHR19848:SF8">
    <property type="entry name" value="F-BOX AND WD REPEAT DOMAIN CONTAINING 7"/>
    <property type="match status" value="1"/>
</dbReference>
<dbReference type="Gene3D" id="2.130.10.10">
    <property type="entry name" value="YVTN repeat-like/Quinoprotein amine dehydrogenase"/>
    <property type="match status" value="3"/>
</dbReference>
<dbReference type="InterPro" id="IPR001680">
    <property type="entry name" value="WD40_rpt"/>
</dbReference>
<keyword evidence="6" id="KW-1185">Reference proteome</keyword>
<accession>A0A1T4YSD1</accession>
<dbReference type="SUPFAM" id="SSF50998">
    <property type="entry name" value="Quinoprotein alcohol dehydrogenase-like"/>
    <property type="match status" value="1"/>
</dbReference>
<dbReference type="InterPro" id="IPR011047">
    <property type="entry name" value="Quinoprotein_ADH-like_sf"/>
</dbReference>
<dbReference type="PANTHER" id="PTHR19848">
    <property type="entry name" value="WD40 REPEAT PROTEIN"/>
    <property type="match status" value="1"/>
</dbReference>
<dbReference type="EMBL" id="FUYE01000017">
    <property type="protein sequence ID" value="SKB04652.1"/>
    <property type="molecule type" value="Genomic_DNA"/>
</dbReference>
<feature type="chain" id="PRO_5010575694" evidence="4">
    <location>
        <begin position="21"/>
        <end position="1219"/>
    </location>
</feature>
<gene>
    <name evidence="5" type="ORF">SAMN02745166_04078</name>
</gene>
<dbReference type="Proteomes" id="UP000190774">
    <property type="component" value="Unassembled WGS sequence"/>
</dbReference>
<dbReference type="InterPro" id="IPR015943">
    <property type="entry name" value="WD40/YVTN_repeat-like_dom_sf"/>
</dbReference>
<dbReference type="AlphaFoldDB" id="A0A1T4YSD1"/>
<proteinExistence type="predicted"/>
<evidence type="ECO:0000256" key="4">
    <source>
        <dbReference type="SAM" id="SignalP"/>
    </source>
</evidence>
<dbReference type="SUPFAM" id="SSF50960">
    <property type="entry name" value="TolB, C-terminal domain"/>
    <property type="match status" value="1"/>
</dbReference>
<dbReference type="PROSITE" id="PS50294">
    <property type="entry name" value="WD_REPEATS_REGION"/>
    <property type="match status" value="1"/>
</dbReference>
<dbReference type="InterPro" id="IPR019775">
    <property type="entry name" value="WD40_repeat_CS"/>
</dbReference>
<keyword evidence="2" id="KW-0677">Repeat</keyword>
<sequence>MKVKLLFLALVWVNLISVCAQEHFQLDANLKLFSRERPGLIGFLGDPTTGHQSQDQNLSWLPSGLLLSQSLRPYGSLRLWSNKDGDVRFVGTLNASGEWAVSADGALICSQVPKMESDPTAGRDKRFRPHGLVCHRFSDKTRLWKWEPDTKRICDVSFSPDGKKVAVAVHKDMQLTVCFLDALTGKELQQVTIPGVHGLDGSLLYHQDAIWVMAGTAQDRKFFRLSEEDLKPEPVLMEKLGGMHSSLDEQWLAIVSAVDFQTSYQVYQREGQSWRLAFQGDGEVSDDGGYLPVTAALFSPDGRCFFVSSRNSAKLISLPDGKLLKSFSTGCLGAAFSPKGDILLLAQESGFTRLDTRTWTPIPAQTVSLHQSPVRSLLFLDGGKRLLSHAWDSMVIWDLASRKAAAVLQCDQEDPGYSVPALVNQGRELISSDCRNFIRWTLPEMRPVNGPPQVLKGSQAFTGPAMEEMSNLKIFADDDGSHVITGRNGRWFFRESHEKSRVLDLKTLGRTTAWPVSWATFLSGDRVASFASVWMAHIDLTNGSVIRSYERNPSPWGEPFQTLPSDRKLCAGGSSRTIRIFDPETGQAIREFSASGYSDGFTSTPFGPPAAFSSDGSLMTTVVTSEQFEFLFFWDARQGIPLGGIELKDDEVTCLAFTPDSKGLAAGHHNRSISLWNVQKVLASLRPESELLPKAPPPQKTKTSYVMSHSFPGATLQADDELKWSFRSNGSIQVGETLPSFGELKVQDEVIEGRSRRFWNRSDGQLGSSFVAMVEGETKDGKIAVSRLFQRSTCLALGYDAIDGVSNLSAEPRTVAIEFSLTLPAGCQRLQTESQRTIECPTDGVVRLEDGECWLAASDAFGLDQPFPAIRVRSWSALHSPELLWDKSSQVLKMKYQVELKPYEMRWLNHCLAFVKRPEGGAIDDFEIPKSADFCHAIGWGEGKRGINFGQIHNGLPDAAHGFLSVWSPEMKFELEKDSFGFVWDATYGGGRSGELGAEQLFAPWIEERPFGFGGRSMLRGRKIVDAKLYASSPCSFGSLDEGLSLYRTDFSRADYPVTVWQDMLKNNLAEEKEFRLSYMHSFASPVTEIVDNHGRVYRLDQLEELNASKAQACAFVIAGDARPATLITLTRQGGKIHSSLRRMSDGVFAQDYRITIGPSSAVALLHAACQRPLSAFANPEEAFADLLSMRKPTSTNVLDKFNEVRDGVPILNGSRLEP</sequence>
<feature type="signal peptide" evidence="4">
    <location>
        <begin position="1"/>
        <end position="20"/>
    </location>
</feature>